<dbReference type="AlphaFoldDB" id="A0A815YF43"/>
<gene>
    <name evidence="3" type="ORF">GPM918_LOCUS40289</name>
    <name evidence="2" type="ORF">OVA965_LOCUS27566</name>
    <name evidence="5" type="ORF">SRO942_LOCUS41222</name>
    <name evidence="4" type="ORF">TMI583_LOCUS28314</name>
</gene>
<keyword evidence="6" id="KW-1185">Reference proteome</keyword>
<dbReference type="EMBL" id="CAJNOK010018281">
    <property type="protein sequence ID" value="CAF1279442.1"/>
    <property type="molecule type" value="Genomic_DNA"/>
</dbReference>
<dbReference type="Proteomes" id="UP000677228">
    <property type="component" value="Unassembled WGS sequence"/>
</dbReference>
<dbReference type="Proteomes" id="UP000681722">
    <property type="component" value="Unassembled WGS sequence"/>
</dbReference>
<feature type="non-terminal residue" evidence="3">
    <location>
        <position position="84"/>
    </location>
</feature>
<evidence type="ECO:0000313" key="2">
    <source>
        <dbReference type="EMBL" id="CAF1279442.1"/>
    </source>
</evidence>
<name>A0A815YF43_9BILA</name>
<evidence type="ECO:0000313" key="3">
    <source>
        <dbReference type="EMBL" id="CAF1569302.1"/>
    </source>
</evidence>
<feature type="transmembrane region" description="Helical" evidence="1">
    <location>
        <begin position="20"/>
        <end position="43"/>
    </location>
</feature>
<dbReference type="Proteomes" id="UP000682733">
    <property type="component" value="Unassembled WGS sequence"/>
</dbReference>
<accession>A0A815YF43</accession>
<comment type="caution">
    <text evidence="3">The sequence shown here is derived from an EMBL/GenBank/DDBJ whole genome shotgun (WGS) entry which is preliminary data.</text>
</comment>
<organism evidence="3 6">
    <name type="scientific">Didymodactylos carnosus</name>
    <dbReference type="NCBI Taxonomy" id="1234261"/>
    <lineage>
        <taxon>Eukaryota</taxon>
        <taxon>Metazoa</taxon>
        <taxon>Spiralia</taxon>
        <taxon>Gnathifera</taxon>
        <taxon>Rotifera</taxon>
        <taxon>Eurotatoria</taxon>
        <taxon>Bdelloidea</taxon>
        <taxon>Philodinida</taxon>
        <taxon>Philodinidae</taxon>
        <taxon>Didymodactylos</taxon>
    </lineage>
</organism>
<keyword evidence="1" id="KW-1133">Transmembrane helix</keyword>
<dbReference type="Proteomes" id="UP000663829">
    <property type="component" value="Unassembled WGS sequence"/>
</dbReference>
<dbReference type="OrthoDB" id="10027093at2759"/>
<dbReference type="EMBL" id="CAJOBC010095358">
    <property type="protein sequence ID" value="CAF4432194.1"/>
    <property type="molecule type" value="Genomic_DNA"/>
</dbReference>
<dbReference type="SUPFAM" id="SSF81321">
    <property type="entry name" value="Family A G protein-coupled receptor-like"/>
    <property type="match status" value="1"/>
</dbReference>
<feature type="transmembrane region" description="Helical" evidence="1">
    <location>
        <begin position="55"/>
        <end position="73"/>
    </location>
</feature>
<evidence type="ECO:0000313" key="4">
    <source>
        <dbReference type="EMBL" id="CAF4084383.1"/>
    </source>
</evidence>
<keyword evidence="1" id="KW-0472">Membrane</keyword>
<dbReference type="Gene3D" id="1.20.1070.10">
    <property type="entry name" value="Rhodopsin 7-helix transmembrane proteins"/>
    <property type="match status" value="1"/>
</dbReference>
<sequence>MSSWSPSGNSAAWIRAELIVTGILPIILVVFGTISNLLSAIALATKESRKSSTNIYLIFLCIVDTLSLYQWNLDYAVIQFTGLS</sequence>
<reference evidence="3" key="1">
    <citation type="submission" date="2021-02" db="EMBL/GenBank/DDBJ databases">
        <authorList>
            <person name="Nowell W R."/>
        </authorList>
    </citation>
    <scope>NUCLEOTIDE SEQUENCE</scope>
</reference>
<evidence type="ECO:0008006" key="7">
    <source>
        <dbReference type="Google" id="ProtNLM"/>
    </source>
</evidence>
<keyword evidence="1" id="KW-0812">Transmembrane</keyword>
<evidence type="ECO:0000256" key="1">
    <source>
        <dbReference type="SAM" id="Phobius"/>
    </source>
</evidence>
<proteinExistence type="predicted"/>
<dbReference type="EMBL" id="CAJNOQ010029536">
    <property type="protein sequence ID" value="CAF1569302.1"/>
    <property type="molecule type" value="Genomic_DNA"/>
</dbReference>
<dbReference type="EMBL" id="CAJOBA010039845">
    <property type="protein sequence ID" value="CAF4084383.1"/>
    <property type="molecule type" value="Genomic_DNA"/>
</dbReference>
<evidence type="ECO:0000313" key="6">
    <source>
        <dbReference type="Proteomes" id="UP000663829"/>
    </source>
</evidence>
<evidence type="ECO:0000313" key="5">
    <source>
        <dbReference type="EMBL" id="CAF4432194.1"/>
    </source>
</evidence>
<protein>
    <recommendedName>
        <fullName evidence="7">G-protein coupled receptors family 1 profile domain-containing protein</fullName>
    </recommendedName>
</protein>